<accession>A0A7R9QRI0</accession>
<evidence type="ECO:0000256" key="5">
    <source>
        <dbReference type="ARBA" id="ARBA00023136"/>
    </source>
</evidence>
<keyword evidence="8" id="KW-1185">Reference proteome</keyword>
<keyword evidence="3 6" id="KW-0812">Transmembrane</keyword>
<comment type="similarity">
    <text evidence="2">Belongs to the SURF4 family.</text>
</comment>
<dbReference type="EMBL" id="CAJPVJ010008040">
    <property type="protein sequence ID" value="CAG2171674.1"/>
    <property type="molecule type" value="Genomic_DNA"/>
</dbReference>
<dbReference type="InterPro" id="IPR002995">
    <property type="entry name" value="Surf4"/>
</dbReference>
<evidence type="ECO:0000256" key="2">
    <source>
        <dbReference type="ARBA" id="ARBA00006945"/>
    </source>
</evidence>
<evidence type="ECO:0000256" key="3">
    <source>
        <dbReference type="ARBA" id="ARBA00022692"/>
    </source>
</evidence>
<gene>
    <name evidence="7" type="ORF">ONB1V03_LOCUS11134</name>
</gene>
<dbReference type="GO" id="GO:0016020">
    <property type="term" value="C:membrane"/>
    <property type="evidence" value="ECO:0007669"/>
    <property type="project" value="UniProtKB-SubCell"/>
</dbReference>
<protein>
    <submittedName>
        <fullName evidence="7">Uncharacterized protein</fullName>
    </submittedName>
</protein>
<evidence type="ECO:0000256" key="6">
    <source>
        <dbReference type="SAM" id="Phobius"/>
    </source>
</evidence>
<sequence>MSNRRQWISKAEDVAGEVKLFLRHVYLTNKITNMSMSYRQSRAGVWSPYEDGLHMLFRWSQERDLLDSRWNCGYGLAILCVSINMLSQLTASGLVLIRYHVIIGCGLLFGTVWLQL</sequence>
<keyword evidence="4 6" id="KW-1133">Transmembrane helix</keyword>
<keyword evidence="5 6" id="KW-0472">Membrane</keyword>
<feature type="transmembrane region" description="Helical" evidence="6">
    <location>
        <begin position="97"/>
        <end position="114"/>
    </location>
</feature>
<dbReference type="Pfam" id="PF02077">
    <property type="entry name" value="SURF4"/>
    <property type="match status" value="1"/>
</dbReference>
<reference evidence="7" key="1">
    <citation type="submission" date="2020-11" db="EMBL/GenBank/DDBJ databases">
        <authorList>
            <person name="Tran Van P."/>
        </authorList>
    </citation>
    <scope>NUCLEOTIDE SEQUENCE</scope>
</reference>
<evidence type="ECO:0000256" key="1">
    <source>
        <dbReference type="ARBA" id="ARBA00004141"/>
    </source>
</evidence>
<name>A0A7R9QRI0_9ACAR</name>
<dbReference type="EMBL" id="OC922865">
    <property type="protein sequence ID" value="CAD7654487.1"/>
    <property type="molecule type" value="Genomic_DNA"/>
</dbReference>
<dbReference type="Proteomes" id="UP000728032">
    <property type="component" value="Unassembled WGS sequence"/>
</dbReference>
<evidence type="ECO:0000313" key="7">
    <source>
        <dbReference type="EMBL" id="CAD7654487.1"/>
    </source>
</evidence>
<proteinExistence type="inferred from homology"/>
<comment type="subcellular location">
    <subcellularLocation>
        <location evidence="1">Membrane</location>
        <topology evidence="1">Multi-pass membrane protein</topology>
    </subcellularLocation>
</comment>
<evidence type="ECO:0000313" key="8">
    <source>
        <dbReference type="Proteomes" id="UP000728032"/>
    </source>
</evidence>
<organism evidence="7">
    <name type="scientific">Oppiella nova</name>
    <dbReference type="NCBI Taxonomy" id="334625"/>
    <lineage>
        <taxon>Eukaryota</taxon>
        <taxon>Metazoa</taxon>
        <taxon>Ecdysozoa</taxon>
        <taxon>Arthropoda</taxon>
        <taxon>Chelicerata</taxon>
        <taxon>Arachnida</taxon>
        <taxon>Acari</taxon>
        <taxon>Acariformes</taxon>
        <taxon>Sarcoptiformes</taxon>
        <taxon>Oribatida</taxon>
        <taxon>Brachypylina</taxon>
        <taxon>Oppioidea</taxon>
        <taxon>Oppiidae</taxon>
        <taxon>Oppiella</taxon>
    </lineage>
</organism>
<dbReference type="AlphaFoldDB" id="A0A7R9QRI0"/>
<evidence type="ECO:0000256" key="4">
    <source>
        <dbReference type="ARBA" id="ARBA00022989"/>
    </source>
</evidence>